<dbReference type="InterPro" id="IPR036259">
    <property type="entry name" value="MFS_trans_sf"/>
</dbReference>
<dbReference type="RefSeq" id="WP_011019937.1">
    <property type="nucleotide sequence ID" value="NZ_DUJS01000005.1"/>
</dbReference>
<dbReference type="GO" id="GO:0022857">
    <property type="term" value="F:transmembrane transporter activity"/>
    <property type="evidence" value="ECO:0007669"/>
    <property type="project" value="InterPro"/>
</dbReference>
<dbReference type="EMBL" id="DUJS01000005">
    <property type="protein sequence ID" value="HII71044.1"/>
    <property type="molecule type" value="Genomic_DNA"/>
</dbReference>
<evidence type="ECO:0000313" key="2">
    <source>
        <dbReference type="EMBL" id="HII71044.1"/>
    </source>
</evidence>
<evidence type="ECO:0000313" key="3">
    <source>
        <dbReference type="Proteomes" id="UP000619545"/>
    </source>
</evidence>
<dbReference type="Gene3D" id="1.20.1250.20">
    <property type="entry name" value="MFS general substrate transporter like domains"/>
    <property type="match status" value="1"/>
</dbReference>
<keyword evidence="1" id="KW-0812">Transmembrane</keyword>
<feature type="transmembrane region" description="Helical" evidence="1">
    <location>
        <begin position="42"/>
        <end position="61"/>
    </location>
</feature>
<dbReference type="AlphaFoldDB" id="A0A832WPZ8"/>
<feature type="transmembrane region" description="Helical" evidence="1">
    <location>
        <begin position="215"/>
        <end position="233"/>
    </location>
</feature>
<feature type="transmembrane region" description="Helical" evidence="1">
    <location>
        <begin position="149"/>
        <end position="171"/>
    </location>
</feature>
<feature type="transmembrane region" description="Helical" evidence="1">
    <location>
        <begin position="6"/>
        <end position="30"/>
    </location>
</feature>
<comment type="caution">
    <text evidence="2">The sequence shown here is derived from an EMBL/GenBank/DDBJ whole genome shotgun (WGS) entry which is preliminary data.</text>
</comment>
<sequence>MSVVHWSLYVNSAVISAAAALVLPNVPVYVYRHGGDEFTASLVLSTFSITMTITSLASTSLLEGVRAGLPICLGCLGYGWALLPFFVHDSVASLAFARALQGVCSGFSFPANVAAALQLGRSAVSKNNFWSNVGFIVGYLASSHVRDPFGICSVLSALAAVFGLPLLTLRIQSQEDVSAYHGYPVAFGAALALTLASTLPNSAITLLAPKYGGDYGLVIAMMTAVGGVAQLLGPRLGELESTLLAVVLCVVSAALGYSLASVLAAGTATGLMYYAANVYSGGGRGVRAVSTAIGVGYAVNQTIVGAILSAGLDGWRFATLMAAAITLVSLLGVRR</sequence>
<proteinExistence type="predicted"/>
<feature type="transmembrane region" description="Helical" evidence="1">
    <location>
        <begin position="67"/>
        <end position="87"/>
    </location>
</feature>
<gene>
    <name evidence="2" type="ORF">HA336_07435</name>
</gene>
<accession>A0A832WPZ8</accession>
<name>A0A832WPZ8_9EURY</name>
<dbReference type="SUPFAM" id="SSF103473">
    <property type="entry name" value="MFS general substrate transporter"/>
    <property type="match status" value="1"/>
</dbReference>
<keyword evidence="1" id="KW-0472">Membrane</keyword>
<evidence type="ECO:0000256" key="1">
    <source>
        <dbReference type="SAM" id="Phobius"/>
    </source>
</evidence>
<feature type="transmembrane region" description="Helical" evidence="1">
    <location>
        <begin position="288"/>
        <end position="308"/>
    </location>
</feature>
<reference evidence="2" key="1">
    <citation type="journal article" date="2020" name="bioRxiv">
        <title>A rank-normalized archaeal taxonomy based on genome phylogeny resolves widespread incomplete and uneven classifications.</title>
        <authorList>
            <person name="Rinke C."/>
            <person name="Chuvochina M."/>
            <person name="Mussig A.J."/>
            <person name="Chaumeil P.-A."/>
            <person name="Waite D.W."/>
            <person name="Whitman W.B."/>
            <person name="Parks D.H."/>
            <person name="Hugenholtz P."/>
        </authorList>
    </citation>
    <scope>NUCLEOTIDE SEQUENCE</scope>
    <source>
        <strain evidence="2">UBA8853</strain>
    </source>
</reference>
<dbReference type="GeneID" id="1478164"/>
<dbReference type="Proteomes" id="UP000619545">
    <property type="component" value="Unassembled WGS sequence"/>
</dbReference>
<feature type="transmembrane region" description="Helical" evidence="1">
    <location>
        <begin position="183"/>
        <end position="208"/>
    </location>
</feature>
<dbReference type="Pfam" id="PF07690">
    <property type="entry name" value="MFS_1"/>
    <property type="match status" value="1"/>
</dbReference>
<feature type="transmembrane region" description="Helical" evidence="1">
    <location>
        <begin position="314"/>
        <end position="333"/>
    </location>
</feature>
<protein>
    <submittedName>
        <fullName evidence="2">MFS transporter</fullName>
    </submittedName>
</protein>
<keyword evidence="1" id="KW-1133">Transmembrane helix</keyword>
<organism evidence="2 3">
    <name type="scientific">Methanopyrus kandleri</name>
    <dbReference type="NCBI Taxonomy" id="2320"/>
    <lineage>
        <taxon>Archaea</taxon>
        <taxon>Methanobacteriati</taxon>
        <taxon>Methanobacteriota</taxon>
        <taxon>Methanomada group</taxon>
        <taxon>Methanopyri</taxon>
        <taxon>Methanopyrales</taxon>
        <taxon>Methanopyraceae</taxon>
        <taxon>Methanopyrus</taxon>
    </lineage>
</organism>
<dbReference type="InterPro" id="IPR011701">
    <property type="entry name" value="MFS"/>
</dbReference>
<feature type="transmembrane region" description="Helical" evidence="1">
    <location>
        <begin position="245"/>
        <end position="276"/>
    </location>
</feature>